<dbReference type="InterPro" id="IPR032710">
    <property type="entry name" value="NTF2-like_dom_sf"/>
</dbReference>
<dbReference type="AlphaFoldDB" id="B1KJP4"/>
<evidence type="ECO:0008006" key="3">
    <source>
        <dbReference type="Google" id="ProtNLM"/>
    </source>
</evidence>
<dbReference type="Proteomes" id="UP000002168">
    <property type="component" value="Chromosome"/>
</dbReference>
<reference evidence="1 2" key="1">
    <citation type="submission" date="2008-02" db="EMBL/GenBank/DDBJ databases">
        <title>Complete sequence of Shewanella woodyi ATCC 51908.</title>
        <authorList>
            <consortium name="US DOE Joint Genome Institute"/>
            <person name="Copeland A."/>
            <person name="Lucas S."/>
            <person name="Lapidus A."/>
            <person name="Glavina del Rio T."/>
            <person name="Dalin E."/>
            <person name="Tice H."/>
            <person name="Bruce D."/>
            <person name="Goodwin L."/>
            <person name="Pitluck S."/>
            <person name="Sims D."/>
            <person name="Brettin T."/>
            <person name="Detter J.C."/>
            <person name="Han C."/>
            <person name="Kuske C.R."/>
            <person name="Schmutz J."/>
            <person name="Larimer F."/>
            <person name="Land M."/>
            <person name="Hauser L."/>
            <person name="Kyrpides N."/>
            <person name="Lykidis A."/>
            <person name="Zhao J.-S."/>
            <person name="Richardson P."/>
        </authorList>
    </citation>
    <scope>NUCLEOTIDE SEQUENCE [LARGE SCALE GENOMIC DNA]</scope>
    <source>
        <strain evidence="2">ATCC 51908 / MS32</strain>
    </source>
</reference>
<dbReference type="HOGENOM" id="CLU_1947352_0_0_6"/>
<name>B1KJP4_SHEWM</name>
<dbReference type="eggNOG" id="ENOG5031F7M">
    <property type="taxonomic scope" value="Bacteria"/>
</dbReference>
<keyword evidence="2" id="KW-1185">Reference proteome</keyword>
<evidence type="ECO:0000313" key="1">
    <source>
        <dbReference type="EMBL" id="ACA85717.1"/>
    </source>
</evidence>
<dbReference type="EMBL" id="CP000961">
    <property type="protein sequence ID" value="ACA85717.1"/>
    <property type="molecule type" value="Genomic_DNA"/>
</dbReference>
<dbReference type="SUPFAM" id="SSF54427">
    <property type="entry name" value="NTF2-like"/>
    <property type="match status" value="1"/>
</dbReference>
<evidence type="ECO:0000313" key="2">
    <source>
        <dbReference type="Proteomes" id="UP000002168"/>
    </source>
</evidence>
<proteinExistence type="predicted"/>
<gene>
    <name evidence="1" type="ordered locus">Swoo_1425</name>
</gene>
<protein>
    <recommendedName>
        <fullName evidence="3">DUF4440 domain-containing protein</fullName>
    </recommendedName>
</protein>
<dbReference type="KEGG" id="swd:Swoo_1425"/>
<sequence length="129" mass="14624">MVLMEELTSLFQSYCQAFDDKDAVAISSKYTIPCAISDADGALVFNEHSALLEKFASNCNRLGELGHQYSEFVLSEQRQLGKGVAMVDVGWRVYFTDRSSEFRCLYIVHKTEPGWRIFSAHLYAEAHSK</sequence>
<accession>B1KJP4</accession>
<organism evidence="1 2">
    <name type="scientific">Shewanella woodyi (strain ATCC 51908 / MS32)</name>
    <dbReference type="NCBI Taxonomy" id="392500"/>
    <lineage>
        <taxon>Bacteria</taxon>
        <taxon>Pseudomonadati</taxon>
        <taxon>Pseudomonadota</taxon>
        <taxon>Gammaproteobacteria</taxon>
        <taxon>Alteromonadales</taxon>
        <taxon>Shewanellaceae</taxon>
        <taxon>Shewanella</taxon>
    </lineage>
</organism>
<dbReference type="Gene3D" id="3.10.450.50">
    <property type="match status" value="1"/>
</dbReference>